<dbReference type="GO" id="GO:0045493">
    <property type="term" value="P:xylan catabolic process"/>
    <property type="evidence" value="ECO:0007669"/>
    <property type="project" value="UniProtKB-KW"/>
</dbReference>
<proteinExistence type="predicted"/>
<evidence type="ECO:0000256" key="3">
    <source>
        <dbReference type="ARBA" id="ARBA00022651"/>
    </source>
</evidence>
<gene>
    <name evidence="9" type="ORF">ACAT0790_LOCUS61997</name>
</gene>
<dbReference type="GO" id="GO:0030600">
    <property type="term" value="F:feruloyl esterase activity"/>
    <property type="evidence" value="ECO:0007669"/>
    <property type="project" value="InterPro"/>
</dbReference>
<evidence type="ECO:0000256" key="5">
    <source>
        <dbReference type="ARBA" id="ARBA00022801"/>
    </source>
</evidence>
<dbReference type="GO" id="GO:0005576">
    <property type="term" value="C:extracellular region"/>
    <property type="evidence" value="ECO:0007669"/>
    <property type="project" value="UniProtKB-SubCell"/>
</dbReference>
<dbReference type="InterPro" id="IPR029058">
    <property type="entry name" value="AB_hydrolase_fold"/>
</dbReference>
<evidence type="ECO:0000256" key="4">
    <source>
        <dbReference type="ARBA" id="ARBA00022729"/>
    </source>
</evidence>
<accession>A0A7S1S5J9</accession>
<evidence type="ECO:0000256" key="2">
    <source>
        <dbReference type="ARBA" id="ARBA00022525"/>
    </source>
</evidence>
<keyword evidence="7" id="KW-0624">Polysaccharide degradation</keyword>
<dbReference type="PANTHER" id="PTHR38050:SF2">
    <property type="entry name" value="FERULOYL ESTERASE C-RELATED"/>
    <property type="match status" value="1"/>
</dbReference>
<dbReference type="AlphaFoldDB" id="A0A7S1S5J9"/>
<reference evidence="9" key="1">
    <citation type="submission" date="2021-01" db="EMBL/GenBank/DDBJ databases">
        <authorList>
            <person name="Corre E."/>
            <person name="Pelletier E."/>
            <person name="Niang G."/>
            <person name="Scheremetjew M."/>
            <person name="Finn R."/>
            <person name="Kale V."/>
            <person name="Holt S."/>
            <person name="Cochrane G."/>
            <person name="Meng A."/>
            <person name="Brown T."/>
            <person name="Cohen L."/>
        </authorList>
    </citation>
    <scope>NUCLEOTIDE SEQUENCE</scope>
    <source>
        <strain evidence="9">OF101</strain>
    </source>
</reference>
<dbReference type="InterPro" id="IPR043595">
    <property type="entry name" value="FaeB/C/D"/>
</dbReference>
<evidence type="ECO:0000256" key="8">
    <source>
        <dbReference type="SAM" id="SignalP"/>
    </source>
</evidence>
<dbReference type="PANTHER" id="PTHR38050">
    <property type="match status" value="1"/>
</dbReference>
<evidence type="ECO:0000256" key="6">
    <source>
        <dbReference type="ARBA" id="ARBA00023277"/>
    </source>
</evidence>
<feature type="signal peptide" evidence="8">
    <location>
        <begin position="1"/>
        <end position="22"/>
    </location>
</feature>
<dbReference type="SUPFAM" id="SSF53474">
    <property type="entry name" value="alpha/beta-Hydrolases"/>
    <property type="match status" value="1"/>
</dbReference>
<comment type="subcellular location">
    <subcellularLocation>
        <location evidence="1">Secreted</location>
    </subcellularLocation>
</comment>
<keyword evidence="3" id="KW-0858">Xylan degradation</keyword>
<evidence type="ECO:0000256" key="7">
    <source>
        <dbReference type="ARBA" id="ARBA00023326"/>
    </source>
</evidence>
<name>A0A7S1S5J9_ALECA</name>
<organism evidence="9">
    <name type="scientific">Alexandrium catenella</name>
    <name type="common">Red tide dinoflagellate</name>
    <name type="synonym">Gonyaulax catenella</name>
    <dbReference type="NCBI Taxonomy" id="2925"/>
    <lineage>
        <taxon>Eukaryota</taxon>
        <taxon>Sar</taxon>
        <taxon>Alveolata</taxon>
        <taxon>Dinophyceae</taxon>
        <taxon>Gonyaulacales</taxon>
        <taxon>Pyrocystaceae</taxon>
        <taxon>Alexandrium</taxon>
    </lineage>
</organism>
<evidence type="ECO:0000256" key="1">
    <source>
        <dbReference type="ARBA" id="ARBA00004613"/>
    </source>
</evidence>
<sequence>MQSGTWLLRLAVVPLLLGSGQGPVSVSDTVRVGDVARAYHVQYPVGALPENGWPVVFSFHGWLGDAVGQMYYDKFRLYGSASAIVIHGEGYSDPISPGWIPGDRWKSWNGAGSAGAGMNGGEDGPICKPEAVEEGGWQCYRSCRDRGVCTGSGVGADRCTWSHCEDDVAFTLAMLERVKANSRVDPSRIFATGISNGGQFVYELASDPRSAGIFAAIAPVSGLPHNGFNRGTPNKKMRFLDIGGTQDTFVWHFPNVPQDGTKSYGDCCGWYYSNWRNTTALWAAQKGLPESGLVEVRNRRGLTCQGWSPDGTAESADVGFCLYVGPHGCPQFVWKLVWDFFGLHVSADDDESGSRGPLLAGMAALALVLVCCCMRRRPRAKVAAD</sequence>
<keyword evidence="6" id="KW-0119">Carbohydrate metabolism</keyword>
<protein>
    <recommendedName>
        <fullName evidence="10">Feruloyl esterase</fullName>
    </recommendedName>
</protein>
<evidence type="ECO:0000313" key="9">
    <source>
        <dbReference type="EMBL" id="CAD9185223.1"/>
    </source>
</evidence>
<feature type="chain" id="PRO_5031259414" description="Feruloyl esterase" evidence="8">
    <location>
        <begin position="23"/>
        <end position="385"/>
    </location>
</feature>
<dbReference type="Gene3D" id="3.40.50.1820">
    <property type="entry name" value="alpha/beta hydrolase"/>
    <property type="match status" value="1"/>
</dbReference>
<keyword evidence="4 8" id="KW-0732">Signal</keyword>
<evidence type="ECO:0008006" key="10">
    <source>
        <dbReference type="Google" id="ProtNLM"/>
    </source>
</evidence>
<dbReference type="EMBL" id="HBGE01103986">
    <property type="protein sequence ID" value="CAD9185223.1"/>
    <property type="molecule type" value="Transcribed_RNA"/>
</dbReference>
<keyword evidence="5" id="KW-0378">Hydrolase</keyword>
<keyword evidence="2" id="KW-0964">Secreted</keyword>